<proteinExistence type="predicted"/>
<dbReference type="AlphaFoldDB" id="E7C5C0"/>
<evidence type="ECO:0000313" key="2">
    <source>
        <dbReference type="EMBL" id="ADI22644.1"/>
    </source>
</evidence>
<name>E7C5C0_9BACT</name>
<accession>E7C5C0</accession>
<evidence type="ECO:0000259" key="1">
    <source>
        <dbReference type="Pfam" id="PF18389"/>
    </source>
</evidence>
<dbReference type="Pfam" id="PF18389">
    <property type="entry name" value="TrmO_C"/>
    <property type="match status" value="1"/>
</dbReference>
<feature type="domain" description="TrmO C-terminal" evidence="1">
    <location>
        <begin position="19"/>
        <end position="53"/>
    </location>
</feature>
<reference evidence="2" key="1">
    <citation type="submission" date="2010-01" db="EMBL/GenBank/DDBJ databases">
        <title>Genome fragments of uncultured bacteria from the North Pacific subtropical Gyre.</title>
        <authorList>
            <person name="Pham V.D."/>
            <person name="Delong E.F."/>
        </authorList>
    </citation>
    <scope>NUCLEOTIDE SEQUENCE</scope>
</reference>
<protein>
    <recommendedName>
        <fullName evidence="1">TrmO C-terminal domain-containing protein</fullName>
    </recommendedName>
</protein>
<dbReference type="InterPro" id="IPR041369">
    <property type="entry name" value="TrmO_C"/>
</dbReference>
<organism evidence="2">
    <name type="scientific">uncultured verrucomicrobium HF0500_18J03</name>
    <dbReference type="NCBI Taxonomy" id="723599"/>
    <lineage>
        <taxon>Bacteria</taxon>
        <taxon>Pseudomonadati</taxon>
        <taxon>Verrucomicrobiota</taxon>
        <taxon>environmental samples</taxon>
    </lineage>
</organism>
<dbReference type="EMBL" id="GU567992">
    <property type="protein sequence ID" value="ADI22644.1"/>
    <property type="molecule type" value="Genomic_DNA"/>
</dbReference>
<dbReference type="Gene3D" id="3.30.2310.10">
    <property type="entry name" value="YaeB-like"/>
    <property type="match status" value="1"/>
</dbReference>
<sequence length="70" mass="8018">MGRGQRDFLGDFRGTAGGILETLNLDARPAFHEKQERTYFLRIFDLDVAWEVKNGECVLCGLRNLSDRTQ</sequence>